<sequence>MLIDLLKERIPSHMVTGIMLLEAHRVAEFSLEAFIVELFRSRNKVGFVKAFSDRAESLTGGFAKVEKTMKFLKTPKLLLYPRFHATVKSDLDSVVLPVEELYIGMTSKMTMIQIALIEIIESLLNEIIRANPSVPAIQIKRQLDPIWYRVSLKSKQLLGEIKVIRALLEYLVEYDAISYCKFIETIITADASASSTGGFRSYWIMMDIAQSLIQTAKDRVFTLSKRDGTMEPTVEKIPKWKSLESTLCNSKGKRILIMVREEHTRRTLARIISMGYDNWQQSKYNEYLKWKKKARSQGGLSSGISVPESSAVRRKSKPMRTVTSEKLPNEDQVAVQDDDIEGDTTELLPENVHIHCYAHSNDYFEVLDSLRPEVVVMYEGDLTFIRTLELYSHRQPDTGMSVTMLVYNESIEEQLQLLSIRQEKEAFENLIKAKATMAPLISDAPAGEEDFIATRFLGIIEDSPRTLIIDMRELRSSLPFVLYKHNFILEPVTIDVGDYILSPEICVERKSTSDLISSLNSGRLHSQTEQLCRHYSKPLLLIEFDDTKPFSLLPGDIRADISISDICSKLCLLLLHFPTLKLVWSPSLTATADIFRDLKRDQEEPILPSLEGVESDPVARDLLLSLPGVTPQNCHLLMRHVRDIRALCSRTLNELEDLLGRENATKLYNFLHEPFN</sequence>
<organism evidence="12 13">
    <name type="scientific">Paramicrosporidium saccamoebae</name>
    <dbReference type="NCBI Taxonomy" id="1246581"/>
    <lineage>
        <taxon>Eukaryota</taxon>
        <taxon>Fungi</taxon>
        <taxon>Fungi incertae sedis</taxon>
        <taxon>Cryptomycota</taxon>
        <taxon>Cryptomycota incertae sedis</taxon>
        <taxon>Paramicrosporidium</taxon>
    </lineage>
</organism>
<dbReference type="AlphaFoldDB" id="A0A2H9TL96"/>
<comment type="caution">
    <text evidence="12">The sequence shown here is derived from an EMBL/GenBank/DDBJ whole genome shotgun (WGS) entry which is preliminary data.</text>
</comment>
<evidence type="ECO:0000313" key="13">
    <source>
        <dbReference type="Proteomes" id="UP000240830"/>
    </source>
</evidence>
<evidence type="ECO:0000256" key="2">
    <source>
        <dbReference type="ARBA" id="ARBA00010015"/>
    </source>
</evidence>
<dbReference type="CDD" id="cd20078">
    <property type="entry name" value="XPF_nuclease_XPF_euk"/>
    <property type="match status" value="1"/>
</dbReference>
<evidence type="ECO:0000256" key="5">
    <source>
        <dbReference type="ARBA" id="ARBA00022763"/>
    </source>
</evidence>
<keyword evidence="6" id="KW-0378">Hydrolase</keyword>
<dbReference type="InterPro" id="IPR047520">
    <property type="entry name" value="XPF_nuclease"/>
</dbReference>
<evidence type="ECO:0000256" key="7">
    <source>
        <dbReference type="ARBA" id="ARBA00023125"/>
    </source>
</evidence>
<keyword evidence="5" id="KW-0227">DNA damage</keyword>
<dbReference type="FunFam" id="3.40.50.10130:FF:000002">
    <property type="entry name" value="DNA repair endonuclease XPF"/>
    <property type="match status" value="1"/>
</dbReference>
<keyword evidence="9" id="KW-0539">Nucleus</keyword>
<dbReference type="InterPro" id="IPR011335">
    <property type="entry name" value="Restrct_endonuc-II-like"/>
</dbReference>
<name>A0A2H9TL96_9FUNG</name>
<evidence type="ECO:0000256" key="10">
    <source>
        <dbReference type="SAM" id="MobiDB-lite"/>
    </source>
</evidence>
<dbReference type="GO" id="GO:0045002">
    <property type="term" value="P:double-strand break repair via single-strand annealing"/>
    <property type="evidence" value="ECO:0007669"/>
    <property type="project" value="EnsemblFungi"/>
</dbReference>
<keyword evidence="8" id="KW-0234">DNA repair</keyword>
<dbReference type="SUPFAM" id="SSF47781">
    <property type="entry name" value="RuvA domain 2-like"/>
    <property type="match status" value="1"/>
</dbReference>
<dbReference type="GO" id="GO:0007534">
    <property type="term" value="P:gene conversion at mating-type locus"/>
    <property type="evidence" value="ECO:0007669"/>
    <property type="project" value="EnsemblFungi"/>
</dbReference>
<keyword evidence="3" id="KW-0540">Nuclease</keyword>
<gene>
    <name evidence="12" type="ORF">PSACC_01697</name>
</gene>
<reference evidence="12 13" key="1">
    <citation type="submission" date="2016-10" db="EMBL/GenBank/DDBJ databases">
        <title>The genome of Paramicrosporidium saccamoebae is the missing link in understanding Cryptomycota and Microsporidia evolution.</title>
        <authorList>
            <person name="Quandt C.A."/>
            <person name="Beaudet D."/>
            <person name="Corsaro D."/>
            <person name="Michel R."/>
            <person name="Corradi N."/>
            <person name="James T."/>
        </authorList>
    </citation>
    <scope>NUCLEOTIDE SEQUENCE [LARGE SCALE GENOMIC DNA]</scope>
    <source>
        <strain evidence="12 13">KSL3</strain>
    </source>
</reference>
<keyword evidence="13" id="KW-1185">Reference proteome</keyword>
<dbReference type="Pfam" id="PF02732">
    <property type="entry name" value="ERCC4"/>
    <property type="match status" value="1"/>
</dbReference>
<feature type="domain" description="ERCC4" evidence="11">
    <location>
        <begin position="466"/>
        <end position="546"/>
    </location>
</feature>
<dbReference type="Gene3D" id="1.10.150.20">
    <property type="entry name" value="5' to 3' exonuclease, C-terminal subdomain"/>
    <property type="match status" value="1"/>
</dbReference>
<evidence type="ECO:0000256" key="8">
    <source>
        <dbReference type="ARBA" id="ARBA00023204"/>
    </source>
</evidence>
<keyword evidence="7" id="KW-0238">DNA-binding</keyword>
<protein>
    <recommendedName>
        <fullName evidence="11">ERCC4 domain-containing protein</fullName>
    </recommendedName>
</protein>
<feature type="compositionally biased region" description="Polar residues" evidence="10">
    <location>
        <begin position="298"/>
        <end position="308"/>
    </location>
</feature>
<dbReference type="GO" id="GO:0000110">
    <property type="term" value="C:nucleotide-excision repair factor 1 complex"/>
    <property type="evidence" value="ECO:0007669"/>
    <property type="project" value="EnsemblFungi"/>
</dbReference>
<evidence type="ECO:0000256" key="6">
    <source>
        <dbReference type="ARBA" id="ARBA00022801"/>
    </source>
</evidence>
<dbReference type="PANTHER" id="PTHR10150:SF0">
    <property type="entry name" value="DNA REPAIR ENDONUCLEASE XPF"/>
    <property type="match status" value="1"/>
</dbReference>
<evidence type="ECO:0000259" key="11">
    <source>
        <dbReference type="SMART" id="SM00891"/>
    </source>
</evidence>
<dbReference type="InterPro" id="IPR006166">
    <property type="entry name" value="ERCC4_domain"/>
</dbReference>
<dbReference type="Gene3D" id="3.40.50.10130">
    <property type="match status" value="1"/>
</dbReference>
<dbReference type="SMART" id="SM00891">
    <property type="entry name" value="ERCC4"/>
    <property type="match status" value="1"/>
</dbReference>
<dbReference type="Proteomes" id="UP000240830">
    <property type="component" value="Unassembled WGS sequence"/>
</dbReference>
<evidence type="ECO:0000256" key="9">
    <source>
        <dbReference type="ARBA" id="ARBA00023242"/>
    </source>
</evidence>
<dbReference type="GO" id="GO:0003684">
    <property type="term" value="F:damaged DNA binding"/>
    <property type="evidence" value="ECO:0007669"/>
    <property type="project" value="TreeGrafter"/>
</dbReference>
<accession>A0A2H9TL96</accession>
<keyword evidence="4" id="KW-0255">Endonuclease</keyword>
<dbReference type="GO" id="GO:1990599">
    <property type="term" value="F:3' overhang single-stranded DNA endodeoxyribonuclease activity"/>
    <property type="evidence" value="ECO:0007669"/>
    <property type="project" value="EnsemblFungi"/>
</dbReference>
<proteinExistence type="inferred from homology"/>
<evidence type="ECO:0000256" key="3">
    <source>
        <dbReference type="ARBA" id="ARBA00022722"/>
    </source>
</evidence>
<evidence type="ECO:0000256" key="1">
    <source>
        <dbReference type="ARBA" id="ARBA00004123"/>
    </source>
</evidence>
<comment type="subcellular location">
    <subcellularLocation>
        <location evidence="1">Nucleus</location>
    </subcellularLocation>
</comment>
<evidence type="ECO:0000256" key="4">
    <source>
        <dbReference type="ARBA" id="ARBA00022759"/>
    </source>
</evidence>
<dbReference type="PANTHER" id="PTHR10150">
    <property type="entry name" value="DNA REPAIR ENDONUCLEASE XPF"/>
    <property type="match status" value="1"/>
</dbReference>
<dbReference type="GO" id="GO:0003697">
    <property type="term" value="F:single-stranded DNA binding"/>
    <property type="evidence" value="ECO:0007669"/>
    <property type="project" value="TreeGrafter"/>
</dbReference>
<comment type="similarity">
    <text evidence="2">Belongs to the XPF family.</text>
</comment>
<dbReference type="OrthoDB" id="361020at2759"/>
<dbReference type="GO" id="GO:0000724">
    <property type="term" value="P:double-strand break repair via homologous recombination"/>
    <property type="evidence" value="ECO:0007669"/>
    <property type="project" value="EnsemblFungi"/>
</dbReference>
<dbReference type="SUPFAM" id="SSF52980">
    <property type="entry name" value="Restriction endonuclease-like"/>
    <property type="match status" value="1"/>
</dbReference>
<dbReference type="GO" id="GO:1901255">
    <property type="term" value="P:nucleotide-excision repair involved in interstrand cross-link repair"/>
    <property type="evidence" value="ECO:0007669"/>
    <property type="project" value="EnsemblFungi"/>
</dbReference>
<evidence type="ECO:0000313" key="12">
    <source>
        <dbReference type="EMBL" id="PJF18489.1"/>
    </source>
</evidence>
<dbReference type="InterPro" id="IPR010994">
    <property type="entry name" value="RuvA_2-like"/>
</dbReference>
<feature type="region of interest" description="Disordered" evidence="10">
    <location>
        <begin position="298"/>
        <end position="331"/>
    </location>
</feature>
<dbReference type="STRING" id="1246581.A0A2H9TL96"/>
<dbReference type="GO" id="GO:0000712">
    <property type="term" value="P:resolution of meiotic recombination intermediates"/>
    <property type="evidence" value="ECO:0007669"/>
    <property type="project" value="TreeGrafter"/>
</dbReference>
<dbReference type="EMBL" id="MTSL01000119">
    <property type="protein sequence ID" value="PJF18489.1"/>
    <property type="molecule type" value="Genomic_DNA"/>
</dbReference>